<reference evidence="4" key="1">
    <citation type="journal article" date="2019" name="Int. J. Syst. Evol. Microbiol.">
        <title>The Global Catalogue of Microorganisms (GCM) 10K type strain sequencing project: providing services to taxonomists for standard genome sequencing and annotation.</title>
        <authorList>
            <consortium name="The Broad Institute Genomics Platform"/>
            <consortium name="The Broad Institute Genome Sequencing Center for Infectious Disease"/>
            <person name="Wu L."/>
            <person name="Ma J."/>
        </authorList>
    </citation>
    <scope>NUCLEOTIDE SEQUENCE [LARGE SCALE GENOMIC DNA]</scope>
    <source>
        <strain evidence="4">JCM 17224</strain>
    </source>
</reference>
<feature type="region of interest" description="Disordered" evidence="1">
    <location>
        <begin position="22"/>
        <end position="129"/>
    </location>
</feature>
<protein>
    <recommendedName>
        <fullName evidence="5">DUF3035 domain-containing protein</fullName>
    </recommendedName>
</protein>
<name>A0ABP7SZC6_9BACT</name>
<evidence type="ECO:0008006" key="5">
    <source>
        <dbReference type="Google" id="ProtNLM"/>
    </source>
</evidence>
<evidence type="ECO:0000313" key="4">
    <source>
        <dbReference type="Proteomes" id="UP001500567"/>
    </source>
</evidence>
<dbReference type="Proteomes" id="UP001500567">
    <property type="component" value="Unassembled WGS sequence"/>
</dbReference>
<comment type="caution">
    <text evidence="3">The sequence shown here is derived from an EMBL/GenBank/DDBJ whole genome shotgun (WGS) entry which is preliminary data.</text>
</comment>
<keyword evidence="2" id="KW-0732">Signal</keyword>
<sequence length="129" mass="13746">MTKNFLLSGLALATLTLNACSSEPSDYRADKKVSIDMVPPGTRSSENYDHGTASEPHQAKGGAIAQPISTNTAVDESDVNVRNKPAAEQTISANAEEVERTKKGSDATKIKAEINKMPADTTGNQREKN</sequence>
<organism evidence="3 4">
    <name type="scientific">Hymenobacter fastidiosus</name>
    <dbReference type="NCBI Taxonomy" id="486264"/>
    <lineage>
        <taxon>Bacteria</taxon>
        <taxon>Pseudomonadati</taxon>
        <taxon>Bacteroidota</taxon>
        <taxon>Cytophagia</taxon>
        <taxon>Cytophagales</taxon>
        <taxon>Hymenobacteraceae</taxon>
        <taxon>Hymenobacter</taxon>
    </lineage>
</organism>
<dbReference type="RefSeq" id="WP_345074912.1">
    <property type="nucleotide sequence ID" value="NZ_BAABDJ010000040.1"/>
</dbReference>
<feature type="chain" id="PRO_5045981952" description="DUF3035 domain-containing protein" evidence="2">
    <location>
        <begin position="20"/>
        <end position="129"/>
    </location>
</feature>
<dbReference type="EMBL" id="BAABDJ010000040">
    <property type="protein sequence ID" value="GAA4018768.1"/>
    <property type="molecule type" value="Genomic_DNA"/>
</dbReference>
<gene>
    <name evidence="3" type="ORF">GCM10022408_35760</name>
</gene>
<evidence type="ECO:0000256" key="1">
    <source>
        <dbReference type="SAM" id="MobiDB-lite"/>
    </source>
</evidence>
<evidence type="ECO:0000256" key="2">
    <source>
        <dbReference type="SAM" id="SignalP"/>
    </source>
</evidence>
<keyword evidence="4" id="KW-1185">Reference proteome</keyword>
<proteinExistence type="predicted"/>
<feature type="compositionally biased region" description="Basic and acidic residues" evidence="1">
    <location>
        <begin position="25"/>
        <end position="34"/>
    </location>
</feature>
<feature type="compositionally biased region" description="Basic and acidic residues" evidence="1">
    <location>
        <begin position="97"/>
        <end position="114"/>
    </location>
</feature>
<evidence type="ECO:0000313" key="3">
    <source>
        <dbReference type="EMBL" id="GAA4018768.1"/>
    </source>
</evidence>
<feature type="signal peptide" evidence="2">
    <location>
        <begin position="1"/>
        <end position="19"/>
    </location>
</feature>
<accession>A0ABP7SZC6</accession>